<evidence type="ECO:0000313" key="2">
    <source>
        <dbReference type="Proteomes" id="UP000290289"/>
    </source>
</evidence>
<comment type="caution">
    <text evidence="1">The sequence shown here is derived from an EMBL/GenBank/DDBJ whole genome shotgun (WGS) entry which is preliminary data.</text>
</comment>
<gene>
    <name evidence="1" type="ORF">DVH24_013175</name>
</gene>
<sequence length="100" mass="11501">MDGQQRRMNKGKEIKIENDEKGTEIKMQQNSCKFKITTRKHYKIKMANDDEAGPSGDSIPMEFDQTVTHQHQETDELVTGEKIDELLDEILGPCTYVRSV</sequence>
<organism evidence="1 2">
    <name type="scientific">Malus domestica</name>
    <name type="common">Apple</name>
    <name type="synonym">Pyrus malus</name>
    <dbReference type="NCBI Taxonomy" id="3750"/>
    <lineage>
        <taxon>Eukaryota</taxon>
        <taxon>Viridiplantae</taxon>
        <taxon>Streptophyta</taxon>
        <taxon>Embryophyta</taxon>
        <taxon>Tracheophyta</taxon>
        <taxon>Spermatophyta</taxon>
        <taxon>Magnoliopsida</taxon>
        <taxon>eudicotyledons</taxon>
        <taxon>Gunneridae</taxon>
        <taxon>Pentapetalae</taxon>
        <taxon>rosids</taxon>
        <taxon>fabids</taxon>
        <taxon>Rosales</taxon>
        <taxon>Rosaceae</taxon>
        <taxon>Amygdaloideae</taxon>
        <taxon>Maleae</taxon>
        <taxon>Malus</taxon>
    </lineage>
</organism>
<name>A0A498IL54_MALDO</name>
<evidence type="ECO:0000313" key="1">
    <source>
        <dbReference type="EMBL" id="RXH83930.1"/>
    </source>
</evidence>
<dbReference type="EMBL" id="RDQH01000337">
    <property type="protein sequence ID" value="RXH83930.1"/>
    <property type="molecule type" value="Genomic_DNA"/>
</dbReference>
<protein>
    <submittedName>
        <fullName evidence="1">Uncharacterized protein</fullName>
    </submittedName>
</protein>
<proteinExistence type="predicted"/>
<accession>A0A498IL54</accession>
<dbReference type="Proteomes" id="UP000290289">
    <property type="component" value="Chromosome 11"/>
</dbReference>
<dbReference type="AlphaFoldDB" id="A0A498IL54"/>
<reference evidence="1 2" key="1">
    <citation type="submission" date="2018-10" db="EMBL/GenBank/DDBJ databases">
        <title>A high-quality apple genome assembly.</title>
        <authorList>
            <person name="Hu J."/>
        </authorList>
    </citation>
    <scope>NUCLEOTIDE SEQUENCE [LARGE SCALE GENOMIC DNA]</scope>
    <source>
        <strain evidence="2">cv. HFTH1</strain>
        <tissue evidence="1">Young leaf</tissue>
    </source>
</reference>
<keyword evidence="2" id="KW-1185">Reference proteome</keyword>